<accession>A0A8J7FPT8</accession>
<name>A0A8J7FPT8_9NEIS</name>
<evidence type="ECO:0000313" key="4">
    <source>
        <dbReference type="Proteomes" id="UP000604481"/>
    </source>
</evidence>
<keyword evidence="4" id="KW-1185">Reference proteome</keyword>
<dbReference type="UniPathway" id="UPA00232"/>
<dbReference type="AlphaFoldDB" id="A0A8J7FPT8"/>
<gene>
    <name evidence="1" type="primary">ubiT</name>
    <name evidence="3" type="ORF">INR99_03425</name>
</gene>
<protein>
    <recommendedName>
        <fullName evidence="1">Ubiquinone biosynthesis accessory factor UbiT</fullName>
    </recommendedName>
</protein>
<dbReference type="Proteomes" id="UP000604481">
    <property type="component" value="Unassembled WGS sequence"/>
</dbReference>
<dbReference type="InterPro" id="IPR016830">
    <property type="entry name" value="UbiT"/>
</dbReference>
<keyword evidence="1" id="KW-0831">Ubiquinone biosynthesis</keyword>
<proteinExistence type="inferred from homology"/>
<comment type="pathway">
    <text evidence="1">Cofactor biosynthesis; ubiquinone biosynthesis.</text>
</comment>
<dbReference type="Gene3D" id="3.30.1050.10">
    <property type="entry name" value="SCP2 sterol-binding domain"/>
    <property type="match status" value="1"/>
</dbReference>
<sequence length="143" mass="16310">MSLPRPLATVLSRLPEAPPTLLLVTALNLLRRRLWPEDDFAWLTGRRVRMEISDLGRGVTFSFDGRHFVLASQPADVVFSASLADYWIIARRQEDPDTLFFQRRLTIAGDTELGLQLKNLMDATDFEPLLQHLPQGLRSRLVI</sequence>
<evidence type="ECO:0000259" key="2">
    <source>
        <dbReference type="Pfam" id="PF02036"/>
    </source>
</evidence>
<evidence type="ECO:0000256" key="1">
    <source>
        <dbReference type="HAMAP-Rule" id="MF_02231"/>
    </source>
</evidence>
<dbReference type="HAMAP" id="MF_02231">
    <property type="entry name" value="UbiT"/>
    <property type="match status" value="1"/>
</dbReference>
<dbReference type="EMBL" id="JADFUA010000001">
    <property type="protein sequence ID" value="MBE9608391.1"/>
    <property type="molecule type" value="Genomic_DNA"/>
</dbReference>
<dbReference type="InterPro" id="IPR036527">
    <property type="entry name" value="SCP2_sterol-bd_dom_sf"/>
</dbReference>
<feature type="domain" description="SCP2" evidence="2">
    <location>
        <begin position="30"/>
        <end position="122"/>
    </location>
</feature>
<organism evidence="3 4">
    <name type="scientific">Chitinilyticum piscinae</name>
    <dbReference type="NCBI Taxonomy" id="2866724"/>
    <lineage>
        <taxon>Bacteria</taxon>
        <taxon>Pseudomonadati</taxon>
        <taxon>Pseudomonadota</taxon>
        <taxon>Betaproteobacteria</taxon>
        <taxon>Neisseriales</taxon>
        <taxon>Chitinibacteraceae</taxon>
        <taxon>Chitinilyticum</taxon>
    </lineage>
</organism>
<comment type="similarity">
    <text evidence="1">Belongs to the UbiT family.</text>
</comment>
<dbReference type="GO" id="GO:0006744">
    <property type="term" value="P:ubiquinone biosynthetic process"/>
    <property type="evidence" value="ECO:0007669"/>
    <property type="project" value="UniProtKB-UniRule"/>
</dbReference>
<dbReference type="InterPro" id="IPR003033">
    <property type="entry name" value="SCP2_sterol-bd_dom"/>
</dbReference>
<reference evidence="3 4" key="1">
    <citation type="submission" date="2020-10" db="EMBL/GenBank/DDBJ databases">
        <title>The genome sequence of Chitinilyticum litopenaei 4Y14.</title>
        <authorList>
            <person name="Liu Y."/>
        </authorList>
    </citation>
    <scope>NUCLEOTIDE SEQUENCE [LARGE SCALE GENOMIC DNA]</scope>
    <source>
        <strain evidence="3 4">4Y14</strain>
    </source>
</reference>
<comment type="caution">
    <text evidence="3">The sequence shown here is derived from an EMBL/GenBank/DDBJ whole genome shotgun (WGS) entry which is preliminary data.</text>
</comment>
<evidence type="ECO:0000313" key="3">
    <source>
        <dbReference type="EMBL" id="MBE9608391.1"/>
    </source>
</evidence>
<dbReference type="RefSeq" id="WP_194114881.1">
    <property type="nucleotide sequence ID" value="NZ_JADFUA010000001.1"/>
</dbReference>
<dbReference type="SUPFAM" id="SSF55718">
    <property type="entry name" value="SCP-like"/>
    <property type="match status" value="1"/>
</dbReference>
<comment type="function">
    <text evidence="1">Required for O(2)-independent ubiquinone (coenzyme Q) biosynthesis. Likely functions as an accessory factor.</text>
</comment>
<dbReference type="Pfam" id="PF02036">
    <property type="entry name" value="SCP2"/>
    <property type="match status" value="1"/>
</dbReference>